<dbReference type="CDD" id="cd01837">
    <property type="entry name" value="SGNH_plant_lipase_like"/>
    <property type="match status" value="1"/>
</dbReference>
<gene>
    <name evidence="2" type="ORF">MANES_01G149000v8</name>
</gene>
<dbReference type="AlphaFoldDB" id="A0A2C9WL00"/>
<dbReference type="InterPro" id="IPR001087">
    <property type="entry name" value="GDSL"/>
</dbReference>
<dbReference type="Gene3D" id="3.40.50.1110">
    <property type="entry name" value="SGNH hydrolase"/>
    <property type="match status" value="1"/>
</dbReference>
<dbReference type="GO" id="GO:0005576">
    <property type="term" value="C:extracellular region"/>
    <property type="evidence" value="ECO:0000318"/>
    <property type="project" value="GO_Central"/>
</dbReference>
<protein>
    <recommendedName>
        <fullName evidence="4">GDSL esterase/lipase EXL3</fullName>
    </recommendedName>
</protein>
<dbReference type="PANTHER" id="PTHR45642:SF135">
    <property type="entry name" value="GDSL ESTERASE_LIPASE EXL2"/>
    <property type="match status" value="1"/>
</dbReference>
<comment type="caution">
    <text evidence="2">The sequence shown here is derived from an EMBL/GenBank/DDBJ whole genome shotgun (WGS) entry which is preliminary data.</text>
</comment>
<dbReference type="InterPro" id="IPR050592">
    <property type="entry name" value="GDSL_lipolytic_enzyme"/>
</dbReference>
<evidence type="ECO:0008006" key="4">
    <source>
        <dbReference type="Google" id="ProtNLM"/>
    </source>
</evidence>
<dbReference type="PANTHER" id="PTHR45642">
    <property type="entry name" value="GDSL ESTERASE/LIPASE EXL3"/>
    <property type="match status" value="1"/>
</dbReference>
<dbReference type="OrthoDB" id="1600564at2759"/>
<organism evidence="2 3">
    <name type="scientific">Manihot esculenta</name>
    <name type="common">Cassava</name>
    <name type="synonym">Jatropha manihot</name>
    <dbReference type="NCBI Taxonomy" id="3983"/>
    <lineage>
        <taxon>Eukaryota</taxon>
        <taxon>Viridiplantae</taxon>
        <taxon>Streptophyta</taxon>
        <taxon>Embryophyta</taxon>
        <taxon>Tracheophyta</taxon>
        <taxon>Spermatophyta</taxon>
        <taxon>Magnoliopsida</taxon>
        <taxon>eudicotyledons</taxon>
        <taxon>Gunneridae</taxon>
        <taxon>Pentapetalae</taxon>
        <taxon>rosids</taxon>
        <taxon>fabids</taxon>
        <taxon>Malpighiales</taxon>
        <taxon>Euphorbiaceae</taxon>
        <taxon>Crotonoideae</taxon>
        <taxon>Manihoteae</taxon>
        <taxon>Manihot</taxon>
    </lineage>
</organism>
<evidence type="ECO:0000313" key="2">
    <source>
        <dbReference type="EMBL" id="OAY60910.1"/>
    </source>
</evidence>
<dbReference type="InterPro" id="IPR035669">
    <property type="entry name" value="SGNH_plant_lipase-like"/>
</dbReference>
<dbReference type="OMA" id="YGFEESE"/>
<proteinExistence type="inferred from homology"/>
<dbReference type="InterPro" id="IPR008265">
    <property type="entry name" value="Lipase_GDSL_AS"/>
</dbReference>
<dbReference type="InterPro" id="IPR036514">
    <property type="entry name" value="SGNH_hydro_sf"/>
</dbReference>
<dbReference type="Proteomes" id="UP000091857">
    <property type="component" value="Chromosome 1"/>
</dbReference>
<dbReference type="EMBL" id="CM004387">
    <property type="protein sequence ID" value="OAY60910.1"/>
    <property type="molecule type" value="Genomic_DNA"/>
</dbReference>
<name>A0A2C9WL00_MANES</name>
<dbReference type="Pfam" id="PF00657">
    <property type="entry name" value="Lipase_GDSL"/>
    <property type="match status" value="1"/>
</dbReference>
<dbReference type="Gramene" id="Manes.01G149000.1.v8.1">
    <property type="protein sequence ID" value="Manes.01G149000.1.v8.1.CDS"/>
    <property type="gene ID" value="Manes.01G149000.v8.1"/>
</dbReference>
<accession>A0A2C9WL00</accession>
<comment type="similarity">
    <text evidence="1">Belongs to the 'GDSL' lipolytic enzyme family.</text>
</comment>
<evidence type="ECO:0000256" key="1">
    <source>
        <dbReference type="ARBA" id="ARBA00008668"/>
    </source>
</evidence>
<keyword evidence="3" id="KW-1185">Reference proteome</keyword>
<reference evidence="3" key="1">
    <citation type="journal article" date="2016" name="Nat. Biotechnol.">
        <title>Sequencing wild and cultivated cassava and related species reveals extensive interspecific hybridization and genetic diversity.</title>
        <authorList>
            <person name="Bredeson J.V."/>
            <person name="Lyons J.B."/>
            <person name="Prochnik S.E."/>
            <person name="Wu G.A."/>
            <person name="Ha C.M."/>
            <person name="Edsinger-Gonzales E."/>
            <person name="Grimwood J."/>
            <person name="Schmutz J."/>
            <person name="Rabbi I.Y."/>
            <person name="Egesi C."/>
            <person name="Nauluvula P."/>
            <person name="Lebot V."/>
            <person name="Ndunguru J."/>
            <person name="Mkamilo G."/>
            <person name="Bart R.S."/>
            <person name="Setter T.L."/>
            <person name="Gleadow R.M."/>
            <person name="Kulakow P."/>
            <person name="Ferguson M.E."/>
            <person name="Rounsley S."/>
            <person name="Rokhsar D.S."/>
        </authorList>
    </citation>
    <scope>NUCLEOTIDE SEQUENCE [LARGE SCALE GENOMIC DNA]</scope>
    <source>
        <strain evidence="3">cv. AM560-2</strain>
    </source>
</reference>
<dbReference type="FunFam" id="3.40.50.1110:FF:000003">
    <property type="entry name" value="GDSL esterase/lipase APG"/>
    <property type="match status" value="1"/>
</dbReference>
<evidence type="ECO:0000313" key="3">
    <source>
        <dbReference type="Proteomes" id="UP000091857"/>
    </source>
</evidence>
<dbReference type="GO" id="GO:0006629">
    <property type="term" value="P:lipid metabolic process"/>
    <property type="evidence" value="ECO:0007669"/>
    <property type="project" value="InterPro"/>
</dbReference>
<dbReference type="GO" id="GO:0016298">
    <property type="term" value="F:lipase activity"/>
    <property type="evidence" value="ECO:0007669"/>
    <property type="project" value="InterPro"/>
</dbReference>
<dbReference type="SUPFAM" id="SSF52266">
    <property type="entry name" value="SGNH hydrolase"/>
    <property type="match status" value="1"/>
</dbReference>
<dbReference type="PROSITE" id="PS01098">
    <property type="entry name" value="LIPASE_GDSL_SER"/>
    <property type="match status" value="1"/>
</dbReference>
<sequence>MKFLFENHGYSSSVMVVFFLTVARLFPLNTAVPSIKLPRNEKAEAVFVFGDSIVDTGNNNNILTTAKCNFPPYGRDFMGGKPTGRFSNGRVPSDFIAEAFGVKKFLPAYLDPDLQLQDLLTGVSFASGGCGYDPITSTLAPAFSLSDQLDQFKDYIKRIDSAVGEARRAKIVSKSVFVICTGTNDILNTYYSTALRQFHYTIDSYTDFLISCASSFIQELHGLGARIFLVLGLPPMGCVPSQRTIHGGIHRKCADYANQAAILFNSKLLSSIHSLNSTLSHAFATYLDVYNPLLFLIQNPAKYGFQEATKGCCGTGKIEVTYLCYHLDYPLTCKDDSKYVFWDSFHPTQKAYETLITIVLKSVNYLFG</sequence>